<reference evidence="1 2" key="1">
    <citation type="submission" date="2019-07" db="EMBL/GenBank/DDBJ databases">
        <title>Whole genome shotgun sequence of Skermanella aerolata NBRC 106429.</title>
        <authorList>
            <person name="Hosoyama A."/>
            <person name="Uohara A."/>
            <person name="Ohji S."/>
            <person name="Ichikawa N."/>
        </authorList>
    </citation>
    <scope>NUCLEOTIDE SEQUENCE [LARGE SCALE GENOMIC DNA]</scope>
    <source>
        <strain evidence="1 2">NBRC 106429</strain>
    </source>
</reference>
<evidence type="ECO:0000313" key="1">
    <source>
        <dbReference type="EMBL" id="GEO38399.1"/>
    </source>
</evidence>
<proteinExistence type="predicted"/>
<organism evidence="1 2">
    <name type="scientific">Skermanella aerolata</name>
    <dbReference type="NCBI Taxonomy" id="393310"/>
    <lineage>
        <taxon>Bacteria</taxon>
        <taxon>Pseudomonadati</taxon>
        <taxon>Pseudomonadota</taxon>
        <taxon>Alphaproteobacteria</taxon>
        <taxon>Rhodospirillales</taxon>
        <taxon>Azospirillaceae</taxon>
        <taxon>Skermanella</taxon>
    </lineage>
</organism>
<evidence type="ECO:0008006" key="3">
    <source>
        <dbReference type="Google" id="ProtNLM"/>
    </source>
</evidence>
<sequence length="104" mass="11835">MAFFSTWCPVGTPLEVLVGVEGRRWPIEDAFETAKTELGLAHNETRSWHGWHRHVSLVMLAFALLMAIRHKADTLTSPQKRPLTHQRNPWCDGHSRRSVVLPGV</sequence>
<dbReference type="PANTHER" id="PTHR33627">
    <property type="entry name" value="TRANSPOSASE"/>
    <property type="match status" value="1"/>
</dbReference>
<dbReference type="InterPro" id="IPR039365">
    <property type="entry name" value="IS701-like"/>
</dbReference>
<comment type="caution">
    <text evidence="1">The sequence shown here is derived from an EMBL/GenBank/DDBJ whole genome shotgun (WGS) entry which is preliminary data.</text>
</comment>
<dbReference type="PANTHER" id="PTHR33627:SF1">
    <property type="entry name" value="TRANSPOSASE"/>
    <property type="match status" value="1"/>
</dbReference>
<dbReference type="AlphaFoldDB" id="A0A512DPJ2"/>
<dbReference type="InterPro" id="IPR012337">
    <property type="entry name" value="RNaseH-like_sf"/>
</dbReference>
<gene>
    <name evidence="1" type="ORF">SAE02_25470</name>
</gene>
<accession>A0A512DPJ2</accession>
<evidence type="ECO:0000313" key="2">
    <source>
        <dbReference type="Proteomes" id="UP000321523"/>
    </source>
</evidence>
<keyword evidence="2" id="KW-1185">Reference proteome</keyword>
<name>A0A512DPJ2_9PROT</name>
<dbReference type="Proteomes" id="UP000321523">
    <property type="component" value="Unassembled WGS sequence"/>
</dbReference>
<dbReference type="SUPFAM" id="SSF53098">
    <property type="entry name" value="Ribonuclease H-like"/>
    <property type="match status" value="1"/>
</dbReference>
<dbReference type="EMBL" id="BJYZ01000010">
    <property type="protein sequence ID" value="GEO38399.1"/>
    <property type="molecule type" value="Genomic_DNA"/>
</dbReference>
<protein>
    <recommendedName>
        <fullName evidence="3">Transposase IS4-like domain-containing protein</fullName>
    </recommendedName>
</protein>